<dbReference type="PROSITE" id="PS01186">
    <property type="entry name" value="EGF_2"/>
    <property type="match status" value="1"/>
</dbReference>
<gene>
    <name evidence="3" type="ORF">IZO911_LOCUS36895</name>
</gene>
<dbReference type="PROSITE" id="PS00022">
    <property type="entry name" value="EGF_1"/>
    <property type="match status" value="2"/>
</dbReference>
<accession>A0A815HJK6</accession>
<protein>
    <recommendedName>
        <fullName evidence="2">EGF-like domain-containing protein</fullName>
    </recommendedName>
</protein>
<name>A0A815HJK6_9BILA</name>
<dbReference type="EMBL" id="CAJNOE010000889">
    <property type="protein sequence ID" value="CAF1353319.1"/>
    <property type="molecule type" value="Genomic_DNA"/>
</dbReference>
<keyword evidence="1" id="KW-0245">EGF-like domain</keyword>
<feature type="domain" description="EGF-like" evidence="2">
    <location>
        <begin position="455"/>
        <end position="492"/>
    </location>
</feature>
<sequence>MGNIYNYTSISSLFYCNESCKHISKHRLIDGFRDCYHREDENYKDSCLLNDTQRLNCTSEDKCLSPIGFDLHVPGCKGGEHKKPKSEVPTFPILCTSRQDLQIEDYEAVDTNCEWWPCNNPYTRCDKRFHCANGIDELNCPDSKCKINEYKCYNGPVDYYCIPQEYIYEMLLDCTNNNISDLCRKIFYSNSATININNEYISWKNKSCITTVDICGSQSINDEKSFCPLLKYSDTPKCSSFFSDLYDSEILPDLISATTIMRQFFVFSTWNIGNLPSEINSNQQLIDTKSKETLLIPNTSIELIEYCNRGILIFEGKLFKKKCLCPPNYFGDRCQWQNQRISLTLKIHTLKSYGKRISVFDIFINLIDDENQIIHYYEKIDFISSRDCDIKFNRYLLHPDQPKNPNHTYSIHIDIYEKTTLTYYGSWNLSIPFPFLPVNRIVTQIQIPLEKSEEELTNCSSECGNHGKCFKYINSNKTFCHCDEGYSGRFCNVTYQHSCSSDSIALNSSICLMPIK</sequence>
<feature type="disulfide bond" evidence="1">
    <location>
        <begin position="459"/>
        <end position="469"/>
    </location>
</feature>
<dbReference type="InterPro" id="IPR000742">
    <property type="entry name" value="EGF"/>
</dbReference>
<evidence type="ECO:0000256" key="1">
    <source>
        <dbReference type="PROSITE-ProRule" id="PRU00076"/>
    </source>
</evidence>
<dbReference type="PROSITE" id="PS50026">
    <property type="entry name" value="EGF_3"/>
    <property type="match status" value="1"/>
</dbReference>
<dbReference type="Gene3D" id="2.10.25.10">
    <property type="entry name" value="Laminin"/>
    <property type="match status" value="1"/>
</dbReference>
<organism evidence="3 4">
    <name type="scientific">Adineta steineri</name>
    <dbReference type="NCBI Taxonomy" id="433720"/>
    <lineage>
        <taxon>Eukaryota</taxon>
        <taxon>Metazoa</taxon>
        <taxon>Spiralia</taxon>
        <taxon>Gnathifera</taxon>
        <taxon>Rotifera</taxon>
        <taxon>Eurotatoria</taxon>
        <taxon>Bdelloidea</taxon>
        <taxon>Adinetida</taxon>
        <taxon>Adinetidae</taxon>
        <taxon>Adineta</taxon>
    </lineage>
</organism>
<evidence type="ECO:0000259" key="2">
    <source>
        <dbReference type="PROSITE" id="PS50026"/>
    </source>
</evidence>
<feature type="disulfide bond" evidence="1">
    <location>
        <begin position="482"/>
        <end position="491"/>
    </location>
</feature>
<evidence type="ECO:0000313" key="3">
    <source>
        <dbReference type="EMBL" id="CAF1353319.1"/>
    </source>
</evidence>
<dbReference type="AlphaFoldDB" id="A0A815HJK6"/>
<reference evidence="3" key="1">
    <citation type="submission" date="2021-02" db="EMBL/GenBank/DDBJ databases">
        <authorList>
            <person name="Nowell W R."/>
        </authorList>
    </citation>
    <scope>NUCLEOTIDE SEQUENCE</scope>
</reference>
<comment type="caution">
    <text evidence="3">The sequence shown here is derived from an EMBL/GenBank/DDBJ whole genome shotgun (WGS) entry which is preliminary data.</text>
</comment>
<dbReference type="SUPFAM" id="SSF57196">
    <property type="entry name" value="EGF/Laminin"/>
    <property type="match status" value="1"/>
</dbReference>
<proteinExistence type="predicted"/>
<dbReference type="Proteomes" id="UP000663860">
    <property type="component" value="Unassembled WGS sequence"/>
</dbReference>
<feature type="disulfide bond" evidence="1">
    <location>
        <begin position="463"/>
        <end position="480"/>
    </location>
</feature>
<keyword evidence="1" id="KW-1015">Disulfide bond</keyword>
<evidence type="ECO:0000313" key="4">
    <source>
        <dbReference type="Proteomes" id="UP000663860"/>
    </source>
</evidence>